<dbReference type="AlphaFoldDB" id="A0A318XKL2"/>
<protein>
    <recommendedName>
        <fullName evidence="4">WD40 repeat protein</fullName>
    </recommendedName>
</protein>
<gene>
    <name evidence="2" type="ORF">LY28_02533</name>
</gene>
<proteinExistence type="predicted"/>
<evidence type="ECO:0000313" key="3">
    <source>
        <dbReference type="Proteomes" id="UP000248132"/>
    </source>
</evidence>
<dbReference type="OrthoDB" id="1630871at2"/>
<dbReference type="Proteomes" id="UP000248132">
    <property type="component" value="Unassembled WGS sequence"/>
</dbReference>
<dbReference type="RefSeq" id="WP_110462549.1">
    <property type="nucleotide sequence ID" value="NZ_QKMR01000015.1"/>
</dbReference>
<evidence type="ECO:0008006" key="4">
    <source>
        <dbReference type="Google" id="ProtNLM"/>
    </source>
</evidence>
<evidence type="ECO:0000313" key="2">
    <source>
        <dbReference type="EMBL" id="PYG86913.1"/>
    </source>
</evidence>
<reference evidence="2 3" key="1">
    <citation type="submission" date="2018-06" db="EMBL/GenBank/DDBJ databases">
        <title>Genomic Encyclopedia of Type Strains, Phase I: the one thousand microbial genomes (KMG-I) project.</title>
        <authorList>
            <person name="Kyrpides N."/>
        </authorList>
    </citation>
    <scope>NUCLEOTIDE SEQUENCE [LARGE SCALE GENOMIC DNA]</scope>
    <source>
        <strain evidence="2 3">DSM 19573</strain>
    </source>
</reference>
<name>A0A318XKL2_9FIRM</name>
<comment type="caution">
    <text evidence="2">The sequence shown here is derived from an EMBL/GenBank/DDBJ whole genome shotgun (WGS) entry which is preliminary data.</text>
</comment>
<keyword evidence="1" id="KW-0472">Membrane</keyword>
<keyword evidence="3" id="KW-1185">Reference proteome</keyword>
<keyword evidence="1" id="KW-0812">Transmembrane</keyword>
<dbReference type="EMBL" id="QKMR01000015">
    <property type="protein sequence ID" value="PYG86913.1"/>
    <property type="molecule type" value="Genomic_DNA"/>
</dbReference>
<organism evidence="2 3">
    <name type="scientific">Ruminiclostridium sufflavum DSM 19573</name>
    <dbReference type="NCBI Taxonomy" id="1121337"/>
    <lineage>
        <taxon>Bacteria</taxon>
        <taxon>Bacillati</taxon>
        <taxon>Bacillota</taxon>
        <taxon>Clostridia</taxon>
        <taxon>Eubacteriales</taxon>
        <taxon>Oscillospiraceae</taxon>
        <taxon>Ruminiclostridium</taxon>
    </lineage>
</organism>
<sequence>MKTLAKWYKWILLAVIFQFCGLLYVNNVFLNTNVTVSIKDANVSKEVMTGDLKVPGAAMNVSMSYNAEFSAYLLDGVLHIINVDSNDDKGVSGSGKDKITYFRWLPDRNMVIFSSNTRDGKKGTVQISTYEPDSDTLRDYPQIDGLTAESQIMDIELSQYTNVVYAKIKTSDSKSKIIRFNVMSQYAHVMNLGAEALIKECSFVNKLVYQNEGEAVYIYDGINKTKNKVPIDSDNVRVLDIDLNDVLYVGILDSSGNITKIYHQKIGDEKLTDEWTKVDLKTAISPKNIIISGNGNIYSNDTEENKIINLANNLKASYRGDFVEVLDGALVSKDENKVIITSLKEY</sequence>
<evidence type="ECO:0000256" key="1">
    <source>
        <dbReference type="SAM" id="Phobius"/>
    </source>
</evidence>
<accession>A0A318XKL2</accession>
<keyword evidence="1" id="KW-1133">Transmembrane helix</keyword>
<feature type="transmembrane region" description="Helical" evidence="1">
    <location>
        <begin position="7"/>
        <end position="25"/>
    </location>
</feature>
<dbReference type="SUPFAM" id="SSF82171">
    <property type="entry name" value="DPP6 N-terminal domain-like"/>
    <property type="match status" value="1"/>
</dbReference>